<dbReference type="Proteomes" id="UP000886520">
    <property type="component" value="Chromosome 6"/>
</dbReference>
<organism evidence="2 3">
    <name type="scientific">Adiantum capillus-veneris</name>
    <name type="common">Maidenhair fern</name>
    <dbReference type="NCBI Taxonomy" id="13818"/>
    <lineage>
        <taxon>Eukaryota</taxon>
        <taxon>Viridiplantae</taxon>
        <taxon>Streptophyta</taxon>
        <taxon>Embryophyta</taxon>
        <taxon>Tracheophyta</taxon>
        <taxon>Polypodiopsida</taxon>
        <taxon>Polypodiidae</taxon>
        <taxon>Polypodiales</taxon>
        <taxon>Pteridineae</taxon>
        <taxon>Pteridaceae</taxon>
        <taxon>Vittarioideae</taxon>
        <taxon>Adiantum</taxon>
    </lineage>
</organism>
<keyword evidence="1" id="KW-0732">Signal</keyword>
<feature type="chain" id="PRO_5039367604" evidence="1">
    <location>
        <begin position="23"/>
        <end position="156"/>
    </location>
</feature>
<keyword evidence="3" id="KW-1185">Reference proteome</keyword>
<evidence type="ECO:0000313" key="3">
    <source>
        <dbReference type="Proteomes" id="UP000886520"/>
    </source>
</evidence>
<accession>A0A9D4V3N7</accession>
<feature type="signal peptide" evidence="1">
    <location>
        <begin position="1"/>
        <end position="22"/>
    </location>
</feature>
<proteinExistence type="predicted"/>
<evidence type="ECO:0000256" key="1">
    <source>
        <dbReference type="SAM" id="SignalP"/>
    </source>
</evidence>
<dbReference type="EMBL" id="JABFUD020000006">
    <property type="protein sequence ID" value="KAI5079171.1"/>
    <property type="molecule type" value="Genomic_DNA"/>
</dbReference>
<protein>
    <submittedName>
        <fullName evidence="2">Uncharacterized protein</fullName>
    </submittedName>
</protein>
<dbReference type="AlphaFoldDB" id="A0A9D4V3N7"/>
<name>A0A9D4V3N7_ADICA</name>
<comment type="caution">
    <text evidence="2">The sequence shown here is derived from an EMBL/GenBank/DDBJ whole genome shotgun (WGS) entry which is preliminary data.</text>
</comment>
<reference evidence="2" key="1">
    <citation type="submission" date="2021-01" db="EMBL/GenBank/DDBJ databases">
        <title>Adiantum capillus-veneris genome.</title>
        <authorList>
            <person name="Fang Y."/>
            <person name="Liao Q."/>
        </authorList>
    </citation>
    <scope>NUCLEOTIDE SEQUENCE</scope>
    <source>
        <strain evidence="2">H3</strain>
        <tissue evidence="2">Leaf</tissue>
    </source>
</reference>
<gene>
    <name evidence="2" type="ORF">GOP47_0006842</name>
</gene>
<feature type="non-terminal residue" evidence="2">
    <location>
        <position position="1"/>
    </location>
</feature>
<sequence length="156" mass="16796">RNSIRCYACLLFLFFTILAALGSRPQQSRPPSLSSSLFKYNPTPSTPPLHDHSTALASIAYSKFPALPPSPTTSEASLLLNSALPPSPTVPKAVISLNFAPPPSPTVSKASIQLISALPPSPTQSPKLRCFCVLLLRGRPRFNSIEFCSSSIAHYF</sequence>
<evidence type="ECO:0000313" key="2">
    <source>
        <dbReference type="EMBL" id="KAI5079171.1"/>
    </source>
</evidence>